<gene>
    <name evidence="4" type="ORF">OBRU01_20024</name>
</gene>
<dbReference type="AlphaFoldDB" id="A0A0L7KP24"/>
<protein>
    <submittedName>
        <fullName evidence="4">Putative multiple inositol polyphosphate phosphatase</fullName>
    </submittedName>
</protein>
<dbReference type="PANTHER" id="PTHR20963:SF8">
    <property type="entry name" value="MULTIPLE INOSITOL POLYPHOSPHATE PHOSPHATASE 1"/>
    <property type="match status" value="1"/>
</dbReference>
<dbReference type="Gene3D" id="3.40.50.1240">
    <property type="entry name" value="Phosphoglycerate mutase-like"/>
    <property type="match status" value="1"/>
</dbReference>
<evidence type="ECO:0000256" key="1">
    <source>
        <dbReference type="ARBA" id="ARBA00004370"/>
    </source>
</evidence>
<feature type="non-terminal residue" evidence="4">
    <location>
        <position position="1"/>
    </location>
</feature>
<evidence type="ECO:0000313" key="5">
    <source>
        <dbReference type="Proteomes" id="UP000037510"/>
    </source>
</evidence>
<organism evidence="4 5">
    <name type="scientific">Operophtera brumata</name>
    <name type="common">Winter moth</name>
    <name type="synonym">Phalaena brumata</name>
    <dbReference type="NCBI Taxonomy" id="104452"/>
    <lineage>
        <taxon>Eukaryota</taxon>
        <taxon>Metazoa</taxon>
        <taxon>Ecdysozoa</taxon>
        <taxon>Arthropoda</taxon>
        <taxon>Hexapoda</taxon>
        <taxon>Insecta</taxon>
        <taxon>Pterygota</taxon>
        <taxon>Neoptera</taxon>
        <taxon>Endopterygota</taxon>
        <taxon>Lepidoptera</taxon>
        <taxon>Glossata</taxon>
        <taxon>Ditrysia</taxon>
        <taxon>Geometroidea</taxon>
        <taxon>Geometridae</taxon>
        <taxon>Larentiinae</taxon>
        <taxon>Operophtera</taxon>
    </lineage>
</organism>
<evidence type="ECO:0000256" key="2">
    <source>
        <dbReference type="ARBA" id="ARBA00022729"/>
    </source>
</evidence>
<name>A0A0L7KP24_OPEBR</name>
<evidence type="ECO:0000313" key="4">
    <source>
        <dbReference type="EMBL" id="KOB65063.1"/>
    </source>
</evidence>
<proteinExistence type="predicted"/>
<dbReference type="PANTHER" id="PTHR20963">
    <property type="entry name" value="MULTIPLE INOSITOL POLYPHOSPHATE PHOSPHATASE-RELATED"/>
    <property type="match status" value="1"/>
</dbReference>
<dbReference type="STRING" id="104452.A0A0L7KP24"/>
<keyword evidence="2" id="KW-0732">Signal</keyword>
<accession>A0A0L7KP24</accession>
<comment type="caution">
    <text evidence="4">The sequence shown here is derived from an EMBL/GenBank/DDBJ whole genome shotgun (WGS) entry which is preliminary data.</text>
</comment>
<sequence length="130" mass="14465">MITFTDTPMLLATLSALGARQDSAPLTGDNYRTPLVQARRWTTSTMAPFNGNLAAVLYKCTPNGNFQINDQYQVLFLENEKPMYIEECRVALCDWSFVKHKFGEMVGKCDLEFCNGAARLAFGVSLVLGL</sequence>
<dbReference type="InterPro" id="IPR029033">
    <property type="entry name" value="His_PPase_superfam"/>
</dbReference>
<dbReference type="EMBL" id="JTDY01007630">
    <property type="protein sequence ID" value="KOB65063.1"/>
    <property type="molecule type" value="Genomic_DNA"/>
</dbReference>
<comment type="subcellular location">
    <subcellularLocation>
        <location evidence="1">Membrane</location>
    </subcellularLocation>
</comment>
<reference evidence="4 5" key="1">
    <citation type="journal article" date="2015" name="Genome Biol. Evol.">
        <title>The genome of winter moth (Operophtera brumata) provides a genomic perspective on sexual dimorphism and phenology.</title>
        <authorList>
            <person name="Derks M.F."/>
            <person name="Smit S."/>
            <person name="Salis L."/>
            <person name="Schijlen E."/>
            <person name="Bossers A."/>
            <person name="Mateman C."/>
            <person name="Pijl A.S."/>
            <person name="de Ridder D."/>
            <person name="Groenen M.A."/>
            <person name="Visser M.E."/>
            <person name="Megens H.J."/>
        </authorList>
    </citation>
    <scope>NUCLEOTIDE SEQUENCE [LARGE SCALE GENOMIC DNA]</scope>
    <source>
        <strain evidence="4">WM2013NL</strain>
        <tissue evidence="4">Head and thorax</tissue>
    </source>
</reference>
<dbReference type="GO" id="GO:0052745">
    <property type="term" value="F:inositol phosphate phosphatase activity"/>
    <property type="evidence" value="ECO:0007669"/>
    <property type="project" value="TreeGrafter"/>
</dbReference>
<dbReference type="SUPFAM" id="SSF53254">
    <property type="entry name" value="Phosphoglycerate mutase-like"/>
    <property type="match status" value="1"/>
</dbReference>
<keyword evidence="5" id="KW-1185">Reference proteome</keyword>
<keyword evidence="3" id="KW-0472">Membrane</keyword>
<dbReference type="GO" id="GO:0016020">
    <property type="term" value="C:membrane"/>
    <property type="evidence" value="ECO:0007669"/>
    <property type="project" value="UniProtKB-SubCell"/>
</dbReference>
<feature type="non-terminal residue" evidence="4">
    <location>
        <position position="130"/>
    </location>
</feature>
<dbReference type="Proteomes" id="UP000037510">
    <property type="component" value="Unassembled WGS sequence"/>
</dbReference>
<dbReference type="GO" id="GO:0003993">
    <property type="term" value="F:acid phosphatase activity"/>
    <property type="evidence" value="ECO:0007669"/>
    <property type="project" value="TreeGrafter"/>
</dbReference>
<evidence type="ECO:0000256" key="3">
    <source>
        <dbReference type="ARBA" id="ARBA00023136"/>
    </source>
</evidence>